<comment type="caution">
    <text evidence="2">The sequence shown here is derived from an EMBL/GenBank/DDBJ whole genome shotgun (WGS) entry which is preliminary data.</text>
</comment>
<dbReference type="GO" id="GO:0015628">
    <property type="term" value="P:protein secretion by the type II secretion system"/>
    <property type="evidence" value="ECO:0007669"/>
    <property type="project" value="TreeGrafter"/>
</dbReference>
<proteinExistence type="predicted"/>
<keyword evidence="1" id="KW-0472">Membrane</keyword>
<dbReference type="PANTHER" id="PTHR21180">
    <property type="entry name" value="ENDONUCLEASE/EXONUCLEASE/PHOSPHATASE FAMILY DOMAIN-CONTAINING PROTEIN 1"/>
    <property type="match status" value="1"/>
</dbReference>
<keyword evidence="1" id="KW-0812">Transmembrane</keyword>
<protein>
    <submittedName>
        <fullName evidence="2">Helix-hairpin-helix domain-containing protein</fullName>
    </submittedName>
</protein>
<evidence type="ECO:0000313" key="2">
    <source>
        <dbReference type="EMBL" id="MBS9522712.1"/>
    </source>
</evidence>
<dbReference type="Pfam" id="PF12836">
    <property type="entry name" value="HHH_3"/>
    <property type="match status" value="2"/>
</dbReference>
<gene>
    <name evidence="2" type="ORF">KI659_01675</name>
</gene>
<feature type="transmembrane region" description="Helical" evidence="1">
    <location>
        <begin position="20"/>
        <end position="40"/>
    </location>
</feature>
<dbReference type="SUPFAM" id="SSF47781">
    <property type="entry name" value="RuvA domain 2-like"/>
    <property type="match status" value="2"/>
</dbReference>
<dbReference type="RefSeq" id="WP_213943603.1">
    <property type="nucleotide sequence ID" value="NZ_JAHBGI010000004.1"/>
</dbReference>
<keyword evidence="3" id="KW-1185">Reference proteome</keyword>
<evidence type="ECO:0000313" key="3">
    <source>
        <dbReference type="Proteomes" id="UP001319104"/>
    </source>
</evidence>
<dbReference type="InterPro" id="IPR010994">
    <property type="entry name" value="RuvA_2-like"/>
</dbReference>
<organism evidence="2 3">
    <name type="scientific">Litoribacter ruber</name>
    <dbReference type="NCBI Taxonomy" id="702568"/>
    <lineage>
        <taxon>Bacteria</taxon>
        <taxon>Pseudomonadati</taxon>
        <taxon>Bacteroidota</taxon>
        <taxon>Cytophagia</taxon>
        <taxon>Cytophagales</taxon>
        <taxon>Cyclobacteriaceae</taxon>
        <taxon>Litoribacter</taxon>
    </lineage>
</organism>
<keyword evidence="1" id="KW-1133">Transmembrane helix</keyword>
<sequence>MFKRVNFYLRVYLGFSKREARGFALLIPFLIGFYISPLIYQRIVMGRSPDLYGSMLEAKLPQIYPDSSSIKTNASRVQLTAIADSVPAQRQRKELDYSNLKLDFGEADSVTLQIVPGIGKVMASRIIKFRDGMGGLYSKEQLFDVYGMEEGAYEKIWDFFDFKPQRVNKLHINSLSVEDLAKHPYVSFGQAKVIVAYRDQHGGFSGGEDLLKIKILNPNWVERLKPYLAFD</sequence>
<name>A0AAP2G0Q0_9BACT</name>
<dbReference type="InterPro" id="IPR051675">
    <property type="entry name" value="Endo/Exo/Phosphatase_dom_1"/>
</dbReference>
<dbReference type="AlphaFoldDB" id="A0AAP2G0Q0"/>
<dbReference type="Proteomes" id="UP001319104">
    <property type="component" value="Unassembled WGS sequence"/>
</dbReference>
<accession>A0AAP2G0Q0</accession>
<dbReference type="Gene3D" id="1.10.150.280">
    <property type="entry name" value="AF1531-like domain"/>
    <property type="match status" value="1"/>
</dbReference>
<dbReference type="Gene3D" id="1.10.150.320">
    <property type="entry name" value="Photosystem II 12 kDa extrinsic protein"/>
    <property type="match status" value="1"/>
</dbReference>
<dbReference type="EMBL" id="JAHCMY010000001">
    <property type="protein sequence ID" value="MBS9522712.1"/>
    <property type="molecule type" value="Genomic_DNA"/>
</dbReference>
<dbReference type="PANTHER" id="PTHR21180:SF32">
    <property type="entry name" value="ENDONUCLEASE_EXONUCLEASE_PHOSPHATASE FAMILY DOMAIN-CONTAINING PROTEIN 1"/>
    <property type="match status" value="1"/>
</dbReference>
<evidence type="ECO:0000256" key="1">
    <source>
        <dbReference type="SAM" id="Phobius"/>
    </source>
</evidence>
<dbReference type="GO" id="GO:0015627">
    <property type="term" value="C:type II protein secretion system complex"/>
    <property type="evidence" value="ECO:0007669"/>
    <property type="project" value="TreeGrafter"/>
</dbReference>
<reference evidence="2 3" key="1">
    <citation type="submission" date="2021-05" db="EMBL/GenBank/DDBJ databases">
        <authorList>
            <person name="Zhang Z.D."/>
            <person name="Osman G."/>
        </authorList>
    </citation>
    <scope>NUCLEOTIDE SEQUENCE [LARGE SCALE GENOMIC DNA]</scope>
    <source>
        <strain evidence="2 3">KCTC 32217</strain>
    </source>
</reference>